<dbReference type="GO" id="GO:0010027">
    <property type="term" value="P:thylakoid membrane organization"/>
    <property type="evidence" value="ECO:0007669"/>
    <property type="project" value="InterPro"/>
</dbReference>
<dbReference type="AlphaFoldDB" id="A0AAV1IDW5"/>
<gene>
    <name evidence="2" type="ORF">CVIRNUC_007393</name>
</gene>
<feature type="region of interest" description="Disordered" evidence="1">
    <location>
        <begin position="109"/>
        <end position="174"/>
    </location>
</feature>
<evidence type="ECO:0000313" key="2">
    <source>
        <dbReference type="EMBL" id="CAK0784189.1"/>
    </source>
</evidence>
<dbReference type="PANTHER" id="PTHR35745:SF1">
    <property type="entry name" value="OS04G0513000 PROTEIN"/>
    <property type="match status" value="1"/>
</dbReference>
<keyword evidence="3" id="KW-1185">Reference proteome</keyword>
<comment type="caution">
    <text evidence="2">The sequence shown here is derived from an EMBL/GenBank/DDBJ whole genome shotgun (WGS) entry which is preliminary data.</text>
</comment>
<dbReference type="PANTHER" id="PTHR35745">
    <property type="entry name" value="BNACNNG14650D PROTEIN"/>
    <property type="match status" value="1"/>
</dbReference>
<reference evidence="2 3" key="1">
    <citation type="submission" date="2023-10" db="EMBL/GenBank/DDBJ databases">
        <authorList>
            <person name="Maclean D."/>
            <person name="Macfadyen A."/>
        </authorList>
    </citation>
    <scope>NUCLEOTIDE SEQUENCE [LARGE SCALE GENOMIC DNA]</scope>
</reference>
<feature type="compositionally biased region" description="Polar residues" evidence="1">
    <location>
        <begin position="1"/>
        <end position="10"/>
    </location>
</feature>
<feature type="compositionally biased region" description="Polar residues" evidence="1">
    <location>
        <begin position="143"/>
        <end position="164"/>
    </location>
</feature>
<dbReference type="InterPro" id="IPR040003">
    <property type="entry name" value="PG18-like"/>
</dbReference>
<dbReference type="EMBL" id="CAUYUE010000010">
    <property type="protein sequence ID" value="CAK0784189.1"/>
    <property type="molecule type" value="Genomic_DNA"/>
</dbReference>
<name>A0AAV1IDW5_9CHLO</name>
<sequence>MTLVGLSSHSALCPNARQPSKTATRGRPMAAARARRPTAAAYNVDGGAAGSNSSLLDAFFYGKAFAETLNEKLGTALDEALASFGKQDAERREALRQFQEEVQERARKEISQSREAAGTASAKTASYGTAGTVSSGGGAYASPTTMTMQGGRASSNGAPSSGTRQAIIATPPDLQETVDELRAEMASTRASVKALKAKQLPSTF</sequence>
<accession>A0AAV1IDW5</accession>
<feature type="compositionally biased region" description="Low complexity" evidence="1">
    <location>
        <begin position="22"/>
        <end position="34"/>
    </location>
</feature>
<protein>
    <submittedName>
        <fullName evidence="2">Uncharacterized protein</fullName>
    </submittedName>
</protein>
<proteinExistence type="predicted"/>
<dbReference type="Proteomes" id="UP001314263">
    <property type="component" value="Unassembled WGS sequence"/>
</dbReference>
<feature type="compositionally biased region" description="Low complexity" evidence="1">
    <location>
        <begin position="124"/>
        <end position="133"/>
    </location>
</feature>
<evidence type="ECO:0000256" key="1">
    <source>
        <dbReference type="SAM" id="MobiDB-lite"/>
    </source>
</evidence>
<dbReference type="Pfam" id="PF20711">
    <property type="entry name" value="DUF6825"/>
    <property type="match status" value="1"/>
</dbReference>
<organism evidence="2 3">
    <name type="scientific">Coccomyxa viridis</name>
    <dbReference type="NCBI Taxonomy" id="1274662"/>
    <lineage>
        <taxon>Eukaryota</taxon>
        <taxon>Viridiplantae</taxon>
        <taxon>Chlorophyta</taxon>
        <taxon>core chlorophytes</taxon>
        <taxon>Trebouxiophyceae</taxon>
        <taxon>Trebouxiophyceae incertae sedis</taxon>
        <taxon>Coccomyxaceae</taxon>
        <taxon>Coccomyxa</taxon>
    </lineage>
</organism>
<feature type="region of interest" description="Disordered" evidence="1">
    <location>
        <begin position="1"/>
        <end position="34"/>
    </location>
</feature>
<evidence type="ECO:0000313" key="3">
    <source>
        <dbReference type="Proteomes" id="UP001314263"/>
    </source>
</evidence>